<dbReference type="SUPFAM" id="SSF52218">
    <property type="entry name" value="Flavoproteins"/>
    <property type="match status" value="1"/>
</dbReference>
<sequence length="140" mass="15190">MKTAVRYQSRGGNTRAVAEIIAETLGVKALPISEPLKEQVDLLVLGGGVYAWNADSELLEYLEHLDKAMIKKIAPFSTTGAMTVAIKRIKEGAANADISVTEQSLCLKVMLQGHSALVREGGHLKQDQIKTVQEFAKTLI</sequence>
<name>A0A8S5M452_9CAUD</name>
<reference evidence="2" key="1">
    <citation type="journal article" date="2021" name="Proc. Natl. Acad. Sci. U.S.A.">
        <title>A Catalog of Tens of Thousands of Viruses from Human Metagenomes Reveals Hidden Associations with Chronic Diseases.</title>
        <authorList>
            <person name="Tisza M.J."/>
            <person name="Buck C.B."/>
        </authorList>
    </citation>
    <scope>NUCLEOTIDE SEQUENCE</scope>
    <source>
        <strain evidence="2">Ctquf9</strain>
    </source>
</reference>
<proteinExistence type="predicted"/>
<dbReference type="EMBL" id="BK014815">
    <property type="protein sequence ID" value="DAD76974.1"/>
    <property type="molecule type" value="Genomic_DNA"/>
</dbReference>
<protein>
    <submittedName>
        <fullName evidence="2">Flavodoxin domain</fullName>
    </submittedName>
</protein>
<dbReference type="Gene3D" id="3.40.50.360">
    <property type="match status" value="1"/>
</dbReference>
<dbReference type="InterPro" id="IPR029039">
    <property type="entry name" value="Flavoprotein-like_sf"/>
</dbReference>
<organism evidence="2">
    <name type="scientific">Siphoviridae sp. ctquf9</name>
    <dbReference type="NCBI Taxonomy" id="2826470"/>
    <lineage>
        <taxon>Viruses</taxon>
        <taxon>Duplodnaviria</taxon>
        <taxon>Heunggongvirae</taxon>
        <taxon>Uroviricota</taxon>
        <taxon>Caudoviricetes</taxon>
    </lineage>
</organism>
<evidence type="ECO:0000313" key="2">
    <source>
        <dbReference type="EMBL" id="DAD76974.1"/>
    </source>
</evidence>
<dbReference type="GO" id="GO:0010181">
    <property type="term" value="F:FMN binding"/>
    <property type="evidence" value="ECO:0007669"/>
    <property type="project" value="InterPro"/>
</dbReference>
<feature type="domain" description="Flavodoxin-like" evidence="1">
    <location>
        <begin position="5"/>
        <end position="83"/>
    </location>
</feature>
<dbReference type="InterPro" id="IPR008254">
    <property type="entry name" value="Flavodoxin/NO_synth"/>
</dbReference>
<evidence type="ECO:0000259" key="1">
    <source>
        <dbReference type="Pfam" id="PF12641"/>
    </source>
</evidence>
<accession>A0A8S5M452</accession>
<dbReference type="Pfam" id="PF12641">
    <property type="entry name" value="Flavodoxin_3"/>
    <property type="match status" value="1"/>
</dbReference>